<dbReference type="GO" id="GO:0005634">
    <property type="term" value="C:nucleus"/>
    <property type="evidence" value="ECO:0007669"/>
    <property type="project" value="UniProtKB-SubCell"/>
</dbReference>
<keyword evidence="4 10" id="KW-0862">Zinc</keyword>
<dbReference type="GO" id="GO:0008270">
    <property type="term" value="F:zinc ion binding"/>
    <property type="evidence" value="ECO:0007669"/>
    <property type="project" value="UniProtKB-KW"/>
</dbReference>
<keyword evidence="8 10" id="KW-0675">Receptor</keyword>
<dbReference type="InterPro" id="IPR035500">
    <property type="entry name" value="NHR-like_dom_sf"/>
</dbReference>
<dbReference type="GO" id="GO:0003700">
    <property type="term" value="F:DNA-binding transcription factor activity"/>
    <property type="evidence" value="ECO:0007669"/>
    <property type="project" value="InterPro"/>
</dbReference>
<keyword evidence="3 10" id="KW-0863">Zinc-finger</keyword>
<evidence type="ECO:0000256" key="2">
    <source>
        <dbReference type="ARBA" id="ARBA00022723"/>
    </source>
</evidence>
<sequence length="540" mass="61251">MPIYPSTFPYHLQQQARFPAGFRLPGNGFGAGNTTQTANMMVHSMVQSHQQPSSILQQSRSPVRTEVSRGAGQNAEKSCRICGDRATGLHYGIISCEGCKGFFKRSICNRRVYRCTRDKQCMMSRKQRNRCQYCRLKRCLECGMNRKAIREDGMPGGRNKSIGPIQMTHEEISAVMDGSVFVEERAALTGGSVNSIQNLPQHSQQSHMPLRLPESPLPSISRALEAPPALRQPQSIFRPGMLDHTNFSSGLTPTQVIEKRTRDEVGDVIDIEERAALPPLQESSPNDHFTPDSLMMTLAKTADELLRRQIDWAKALPFSSEISLHDHTTLLMSTWAETMLLSSLTIHHQAIFDRLGTAIVNSPNFSDYEPSEEELNLIKKTVSVYSQFASLDITHDEFCIMKLINFLNHDIIGLHESVKIEAQNKRFWFLCQHWLVDRKRQQGRFRDLIKAIPDMRILAAELKKINDIHRLGFLFKVKSPSIIICLTMFFQEVVKRTRAAPAASQLTLEPAKPFITDRLFKKICLSLISFFECPPIFFSN</sequence>
<dbReference type="GO" id="GO:0043565">
    <property type="term" value="F:sequence-specific DNA binding"/>
    <property type="evidence" value="ECO:0007669"/>
    <property type="project" value="InterPro"/>
</dbReference>
<evidence type="ECO:0008006" key="14">
    <source>
        <dbReference type="Google" id="ProtNLM"/>
    </source>
</evidence>
<dbReference type="AlphaFoldDB" id="E4YI23"/>
<keyword evidence="7 10" id="KW-0804">Transcription</keyword>
<evidence type="ECO:0000256" key="10">
    <source>
        <dbReference type="RuleBase" id="RU004334"/>
    </source>
</evidence>
<dbReference type="SUPFAM" id="SSF48508">
    <property type="entry name" value="Nuclear receptor ligand-binding domain"/>
    <property type="match status" value="1"/>
</dbReference>
<keyword evidence="9 10" id="KW-0539">Nucleus</keyword>
<gene>
    <name evidence="13" type="ORF">GSOID_T00026938001</name>
</gene>
<feature type="domain" description="NR LBD" evidence="12">
    <location>
        <begin position="252"/>
        <end position="488"/>
    </location>
</feature>
<dbReference type="Pfam" id="PF00105">
    <property type="entry name" value="zf-C4"/>
    <property type="match status" value="1"/>
</dbReference>
<dbReference type="InterPro" id="IPR050200">
    <property type="entry name" value="Nuclear_hormone_rcpt_NR3"/>
</dbReference>
<dbReference type="InterPro" id="IPR013088">
    <property type="entry name" value="Znf_NHR/GATA"/>
</dbReference>
<dbReference type="EMBL" id="FN654590">
    <property type="protein sequence ID" value="CBY35134.1"/>
    <property type="molecule type" value="Genomic_DNA"/>
</dbReference>
<keyword evidence="5 10" id="KW-0805">Transcription regulation</keyword>
<dbReference type="PRINTS" id="PR00047">
    <property type="entry name" value="STROIDFINGER"/>
</dbReference>
<keyword evidence="6 10" id="KW-0238">DNA-binding</keyword>
<protein>
    <recommendedName>
        <fullName evidence="14">Nuclear receptor domain-containing protein</fullName>
    </recommendedName>
</protein>
<evidence type="ECO:0000256" key="4">
    <source>
        <dbReference type="ARBA" id="ARBA00022833"/>
    </source>
</evidence>
<evidence type="ECO:0000256" key="3">
    <source>
        <dbReference type="ARBA" id="ARBA00022771"/>
    </source>
</evidence>
<dbReference type="Gene3D" id="1.10.565.10">
    <property type="entry name" value="Retinoid X Receptor"/>
    <property type="match status" value="1"/>
</dbReference>
<reference evidence="13" key="1">
    <citation type="journal article" date="2010" name="Science">
        <title>Plasticity of animal genome architecture unmasked by rapid evolution of a pelagic tunicate.</title>
        <authorList>
            <person name="Denoeud F."/>
            <person name="Henriet S."/>
            <person name="Mungpakdee S."/>
            <person name="Aury J.M."/>
            <person name="Da Silva C."/>
            <person name="Brinkmann H."/>
            <person name="Mikhaleva J."/>
            <person name="Olsen L.C."/>
            <person name="Jubin C."/>
            <person name="Canestro C."/>
            <person name="Bouquet J.M."/>
            <person name="Danks G."/>
            <person name="Poulain J."/>
            <person name="Campsteijn C."/>
            <person name="Adamski M."/>
            <person name="Cross I."/>
            <person name="Yadetie F."/>
            <person name="Muffato M."/>
            <person name="Louis A."/>
            <person name="Butcher S."/>
            <person name="Tsagkogeorga G."/>
            <person name="Konrad A."/>
            <person name="Singh S."/>
            <person name="Jensen M.F."/>
            <person name="Cong E.H."/>
            <person name="Eikeseth-Otteraa H."/>
            <person name="Noel B."/>
            <person name="Anthouard V."/>
            <person name="Porcel B.M."/>
            <person name="Kachouri-Lafond R."/>
            <person name="Nishino A."/>
            <person name="Ugolini M."/>
            <person name="Chourrout P."/>
            <person name="Nishida H."/>
            <person name="Aasland R."/>
            <person name="Huzurbazar S."/>
            <person name="Westhof E."/>
            <person name="Delsuc F."/>
            <person name="Lehrach H."/>
            <person name="Reinhardt R."/>
            <person name="Weissenbach J."/>
            <person name="Roy S.W."/>
            <person name="Artiguenave F."/>
            <person name="Postlethwait J.H."/>
            <person name="Manak J.R."/>
            <person name="Thompson E.M."/>
            <person name="Jaillon O."/>
            <person name="Du Pasquier L."/>
            <person name="Boudinot P."/>
            <person name="Liberles D.A."/>
            <person name="Volff J.N."/>
            <person name="Philippe H."/>
            <person name="Lenhard B."/>
            <person name="Roest Crollius H."/>
            <person name="Wincker P."/>
            <person name="Chourrout D."/>
        </authorList>
    </citation>
    <scope>NUCLEOTIDE SEQUENCE [LARGE SCALE GENOMIC DNA]</scope>
</reference>
<dbReference type="PROSITE" id="PS51843">
    <property type="entry name" value="NR_LBD"/>
    <property type="match status" value="1"/>
</dbReference>
<comment type="subcellular location">
    <subcellularLocation>
        <location evidence="1 10">Nucleus</location>
    </subcellularLocation>
</comment>
<evidence type="ECO:0000256" key="8">
    <source>
        <dbReference type="ARBA" id="ARBA00023170"/>
    </source>
</evidence>
<comment type="similarity">
    <text evidence="10">Belongs to the nuclear hormone receptor family.</text>
</comment>
<dbReference type="InterPro" id="IPR001723">
    <property type="entry name" value="Nuclear_hrmn_rcpt"/>
</dbReference>
<dbReference type="SMART" id="SM00399">
    <property type="entry name" value="ZnF_C4"/>
    <property type="match status" value="1"/>
</dbReference>
<evidence type="ECO:0000256" key="1">
    <source>
        <dbReference type="ARBA" id="ARBA00004123"/>
    </source>
</evidence>
<dbReference type="SUPFAM" id="SSF57716">
    <property type="entry name" value="Glucocorticoid receptor-like (DNA-binding domain)"/>
    <property type="match status" value="1"/>
</dbReference>
<keyword evidence="2 10" id="KW-0479">Metal-binding</keyword>
<dbReference type="FunFam" id="3.30.50.10:FF:000006">
    <property type="entry name" value="Nuclear receptor subfamily 5 group A member"/>
    <property type="match status" value="1"/>
</dbReference>
<dbReference type="Proteomes" id="UP000011014">
    <property type="component" value="Unassembled WGS sequence"/>
</dbReference>
<dbReference type="CDD" id="cd07169">
    <property type="entry name" value="NR_DBD_GCNF_like"/>
    <property type="match status" value="1"/>
</dbReference>
<accession>E4YI23</accession>
<evidence type="ECO:0000259" key="11">
    <source>
        <dbReference type="PROSITE" id="PS51030"/>
    </source>
</evidence>
<dbReference type="InterPro" id="IPR001628">
    <property type="entry name" value="Znf_hrmn_rcpt"/>
</dbReference>
<dbReference type="PROSITE" id="PS00031">
    <property type="entry name" value="NUCLEAR_REC_DBD_1"/>
    <property type="match status" value="1"/>
</dbReference>
<evidence type="ECO:0000259" key="12">
    <source>
        <dbReference type="PROSITE" id="PS51843"/>
    </source>
</evidence>
<dbReference type="PANTHER" id="PTHR48092">
    <property type="entry name" value="KNIRPS-RELATED PROTEIN-RELATED"/>
    <property type="match status" value="1"/>
</dbReference>
<evidence type="ECO:0000313" key="13">
    <source>
        <dbReference type="EMBL" id="CBY35134.1"/>
    </source>
</evidence>
<dbReference type="Pfam" id="PF00104">
    <property type="entry name" value="Hormone_recep"/>
    <property type="match status" value="1"/>
</dbReference>
<dbReference type="Gene3D" id="3.30.50.10">
    <property type="entry name" value="Erythroid Transcription Factor GATA-1, subunit A"/>
    <property type="match status" value="1"/>
</dbReference>
<dbReference type="InterPro" id="IPR000536">
    <property type="entry name" value="Nucl_hrmn_rcpt_lig-bd"/>
</dbReference>
<feature type="domain" description="Nuclear receptor" evidence="11">
    <location>
        <begin position="76"/>
        <end position="151"/>
    </location>
</feature>
<evidence type="ECO:0000256" key="5">
    <source>
        <dbReference type="ARBA" id="ARBA00023015"/>
    </source>
</evidence>
<dbReference type="SMART" id="SM00430">
    <property type="entry name" value="HOLI"/>
    <property type="match status" value="1"/>
</dbReference>
<name>E4YI23_OIKDI</name>
<organism evidence="13">
    <name type="scientific">Oikopleura dioica</name>
    <name type="common">Tunicate</name>
    <dbReference type="NCBI Taxonomy" id="34765"/>
    <lineage>
        <taxon>Eukaryota</taxon>
        <taxon>Metazoa</taxon>
        <taxon>Chordata</taxon>
        <taxon>Tunicata</taxon>
        <taxon>Appendicularia</taxon>
        <taxon>Copelata</taxon>
        <taxon>Oikopleuridae</taxon>
        <taxon>Oikopleura</taxon>
    </lineage>
</organism>
<evidence type="ECO:0000256" key="9">
    <source>
        <dbReference type="ARBA" id="ARBA00023242"/>
    </source>
</evidence>
<evidence type="ECO:0000256" key="6">
    <source>
        <dbReference type="ARBA" id="ARBA00023125"/>
    </source>
</evidence>
<evidence type="ECO:0000256" key="7">
    <source>
        <dbReference type="ARBA" id="ARBA00023163"/>
    </source>
</evidence>
<proteinExistence type="inferred from homology"/>
<dbReference type="PROSITE" id="PS51030">
    <property type="entry name" value="NUCLEAR_REC_DBD_2"/>
    <property type="match status" value="1"/>
</dbReference>
<dbReference type="PRINTS" id="PR00398">
    <property type="entry name" value="STRDHORMONER"/>
</dbReference>